<gene>
    <name evidence="1" type="ORF">E6K74_11400</name>
    <name evidence="2" type="ORF">E6K77_05955</name>
</gene>
<proteinExistence type="predicted"/>
<evidence type="ECO:0000313" key="1">
    <source>
        <dbReference type="EMBL" id="TMQ52742.1"/>
    </source>
</evidence>
<dbReference type="AlphaFoldDB" id="A0A538SN06"/>
<evidence type="ECO:0000313" key="2">
    <source>
        <dbReference type="EMBL" id="TMQ63057.1"/>
    </source>
</evidence>
<dbReference type="EMBL" id="VBOU01000094">
    <property type="protein sequence ID" value="TMQ52742.1"/>
    <property type="molecule type" value="Genomic_DNA"/>
</dbReference>
<evidence type="ECO:0000313" key="4">
    <source>
        <dbReference type="Proteomes" id="UP000319829"/>
    </source>
</evidence>
<reference evidence="3 4" key="1">
    <citation type="journal article" date="2019" name="Nat. Microbiol.">
        <title>Mediterranean grassland soil C-N compound turnover is dependent on rainfall and depth, and is mediated by genomically divergent microorganisms.</title>
        <authorList>
            <person name="Diamond S."/>
            <person name="Andeer P.F."/>
            <person name="Li Z."/>
            <person name="Crits-Christoph A."/>
            <person name="Burstein D."/>
            <person name="Anantharaman K."/>
            <person name="Lane K.R."/>
            <person name="Thomas B.C."/>
            <person name="Pan C."/>
            <person name="Northen T.R."/>
            <person name="Banfield J.F."/>
        </authorList>
    </citation>
    <scope>NUCLEOTIDE SEQUENCE [LARGE SCALE GENOMIC DNA]</scope>
    <source>
        <strain evidence="1">WS_4</strain>
        <strain evidence="2">WS_7</strain>
    </source>
</reference>
<comment type="caution">
    <text evidence="1">The sequence shown here is derived from an EMBL/GenBank/DDBJ whole genome shotgun (WGS) entry which is preliminary data.</text>
</comment>
<dbReference type="Proteomes" id="UP000317366">
    <property type="component" value="Unassembled WGS sequence"/>
</dbReference>
<name>A0A538SN06_UNCEI</name>
<dbReference type="Proteomes" id="UP000319829">
    <property type="component" value="Unassembled WGS sequence"/>
</dbReference>
<organism evidence="1 4">
    <name type="scientific">Eiseniibacteriota bacterium</name>
    <dbReference type="NCBI Taxonomy" id="2212470"/>
    <lineage>
        <taxon>Bacteria</taxon>
        <taxon>Candidatus Eiseniibacteriota</taxon>
    </lineage>
</organism>
<dbReference type="EMBL" id="VBOX01000064">
    <property type="protein sequence ID" value="TMQ63057.1"/>
    <property type="molecule type" value="Genomic_DNA"/>
</dbReference>
<accession>A0A538SN06</accession>
<protein>
    <submittedName>
        <fullName evidence="1">Uncharacterized protein</fullName>
    </submittedName>
</protein>
<evidence type="ECO:0000313" key="3">
    <source>
        <dbReference type="Proteomes" id="UP000317366"/>
    </source>
</evidence>
<sequence length="180" mass="18954">MIRVRLGRSVWIGAIAAIVSIAPISTAGPRAPEAPTPFARVYLALRGCTSCSHCRTTIRQMARAGSNGGQARVSSDAVEVRYMKPGLVPLRDVIGRLAENRLHDLTLIDVLFEAEGTIGTTSAGATTFTLKGTGQSFPLNLAPSLPRPGGGTPVRLIAAVEGWREKGGLTLVARQVHSTT</sequence>